<feature type="region of interest" description="Disordered" evidence="14">
    <location>
        <begin position="779"/>
        <end position="816"/>
    </location>
</feature>
<dbReference type="InterPro" id="IPR021820">
    <property type="entry name" value="S-locus_recpt_kinase_C"/>
</dbReference>
<accession>A0ABQ9MR60</accession>
<dbReference type="InterPro" id="IPR001480">
    <property type="entry name" value="Bulb-type_lectin_dom"/>
</dbReference>
<evidence type="ECO:0000256" key="7">
    <source>
        <dbReference type="ARBA" id="ARBA00022777"/>
    </source>
</evidence>
<dbReference type="InterPro" id="IPR001245">
    <property type="entry name" value="Ser-Thr/Tyr_kinase_cat_dom"/>
</dbReference>
<dbReference type="PROSITE" id="PS00108">
    <property type="entry name" value="PROTEIN_KINASE_ST"/>
    <property type="match status" value="1"/>
</dbReference>
<evidence type="ECO:0000256" key="16">
    <source>
        <dbReference type="SAM" id="SignalP"/>
    </source>
</evidence>
<dbReference type="InterPro" id="IPR008271">
    <property type="entry name" value="Ser/Thr_kinase_AS"/>
</dbReference>
<keyword evidence="10 15" id="KW-0472">Membrane</keyword>
<dbReference type="PROSITE" id="PS50927">
    <property type="entry name" value="BULB_LECTIN"/>
    <property type="match status" value="1"/>
</dbReference>
<dbReference type="PANTHER" id="PTHR32444">
    <property type="entry name" value="BULB-TYPE LECTIN DOMAIN-CONTAINING PROTEIN"/>
    <property type="match status" value="1"/>
</dbReference>
<dbReference type="EMBL" id="JARPOI010000004">
    <property type="protein sequence ID" value="KAJ9182777.1"/>
    <property type="molecule type" value="Genomic_DNA"/>
</dbReference>
<evidence type="ECO:0000259" key="17">
    <source>
        <dbReference type="PROSITE" id="PS50011"/>
    </source>
</evidence>
<evidence type="ECO:0000256" key="13">
    <source>
        <dbReference type="PIRNR" id="PIRNR000641"/>
    </source>
</evidence>
<dbReference type="PROSITE" id="PS50948">
    <property type="entry name" value="PAN"/>
    <property type="match status" value="1"/>
</dbReference>
<dbReference type="PIRSF" id="PIRSF000641">
    <property type="entry name" value="SRK"/>
    <property type="match status" value="1"/>
</dbReference>
<evidence type="ECO:0000256" key="9">
    <source>
        <dbReference type="ARBA" id="ARBA00022989"/>
    </source>
</evidence>
<reference evidence="20" key="1">
    <citation type="journal article" date="2023" name="Plant Biotechnol. J.">
        <title>Chromosome-level wild Hevea brasiliensis genome provides new tools for genomic-assisted breeding and valuable loci to elevate rubber yield.</title>
        <authorList>
            <person name="Cheng H."/>
            <person name="Song X."/>
            <person name="Hu Y."/>
            <person name="Wu T."/>
            <person name="Yang Q."/>
            <person name="An Z."/>
            <person name="Feng S."/>
            <person name="Deng Z."/>
            <person name="Wu W."/>
            <person name="Zeng X."/>
            <person name="Tu M."/>
            <person name="Wang X."/>
            <person name="Huang H."/>
        </authorList>
    </citation>
    <scope>NUCLEOTIDE SEQUENCE</scope>
    <source>
        <strain evidence="20">MT/VB/25A 57/8</strain>
    </source>
</reference>
<comment type="similarity">
    <text evidence="13">Belongs to the protein kinase superfamily. Ser/Thr protein kinase family.</text>
</comment>
<dbReference type="InterPro" id="IPR000719">
    <property type="entry name" value="Prot_kinase_dom"/>
</dbReference>
<dbReference type="SMART" id="SM00473">
    <property type="entry name" value="PAN_AP"/>
    <property type="match status" value="1"/>
</dbReference>
<keyword evidence="2 13" id="KW-0723">Serine/threonine-protein kinase</keyword>
<keyword evidence="3 13" id="KW-0808">Transferase</keyword>
<evidence type="ECO:0000256" key="1">
    <source>
        <dbReference type="ARBA" id="ARBA00004479"/>
    </source>
</evidence>
<evidence type="ECO:0000256" key="11">
    <source>
        <dbReference type="ARBA" id="ARBA00023157"/>
    </source>
</evidence>
<dbReference type="Pfam" id="PF01453">
    <property type="entry name" value="B_lectin"/>
    <property type="match status" value="1"/>
</dbReference>
<dbReference type="InterPro" id="IPR003609">
    <property type="entry name" value="Pan_app"/>
</dbReference>
<dbReference type="SMART" id="SM00108">
    <property type="entry name" value="B_lectin"/>
    <property type="match status" value="1"/>
</dbReference>
<evidence type="ECO:0000256" key="12">
    <source>
        <dbReference type="ARBA" id="ARBA00023180"/>
    </source>
</evidence>
<evidence type="ECO:0000256" key="4">
    <source>
        <dbReference type="ARBA" id="ARBA00022692"/>
    </source>
</evidence>
<dbReference type="EC" id="2.7.11.1" evidence="13"/>
<dbReference type="CDD" id="cd14066">
    <property type="entry name" value="STKc_IRAK"/>
    <property type="match status" value="1"/>
</dbReference>
<keyword evidence="8 13" id="KW-0067">ATP-binding</keyword>
<dbReference type="Gene3D" id="2.90.10.10">
    <property type="entry name" value="Bulb-type lectin domain"/>
    <property type="match status" value="1"/>
</dbReference>
<dbReference type="Gene3D" id="3.30.200.20">
    <property type="entry name" value="Phosphorylase Kinase, domain 1"/>
    <property type="match status" value="1"/>
</dbReference>
<feature type="domain" description="Bulb-type lectin" evidence="18">
    <location>
        <begin position="24"/>
        <end position="152"/>
    </location>
</feature>
<evidence type="ECO:0000256" key="6">
    <source>
        <dbReference type="ARBA" id="ARBA00022741"/>
    </source>
</evidence>
<dbReference type="SUPFAM" id="SSF51110">
    <property type="entry name" value="alpha-D-mannose-specific plant lectins"/>
    <property type="match status" value="1"/>
</dbReference>
<proteinExistence type="inferred from homology"/>
<evidence type="ECO:0000256" key="15">
    <source>
        <dbReference type="SAM" id="Phobius"/>
    </source>
</evidence>
<dbReference type="PROSITE" id="PS50011">
    <property type="entry name" value="PROTEIN_KINASE_DOM"/>
    <property type="match status" value="1"/>
</dbReference>
<dbReference type="InterPro" id="IPR036426">
    <property type="entry name" value="Bulb-type_lectin_dom_sf"/>
</dbReference>
<keyword evidence="7 13" id="KW-0418">Kinase</keyword>
<dbReference type="PANTHER" id="PTHR32444:SF234">
    <property type="entry name" value="RECEPTOR-LIKE SERINE_THREONINE-PROTEIN KINASE"/>
    <property type="match status" value="1"/>
</dbReference>
<dbReference type="SMART" id="SM00220">
    <property type="entry name" value="S_TKc"/>
    <property type="match status" value="1"/>
</dbReference>
<feature type="compositionally biased region" description="Basic and acidic residues" evidence="14">
    <location>
        <begin position="779"/>
        <end position="793"/>
    </location>
</feature>
<feature type="compositionally biased region" description="Low complexity" evidence="14">
    <location>
        <begin position="797"/>
        <end position="809"/>
    </location>
</feature>
<keyword evidence="6 13" id="KW-0547">Nucleotide-binding</keyword>
<evidence type="ECO:0000256" key="5">
    <source>
        <dbReference type="ARBA" id="ARBA00022729"/>
    </source>
</evidence>
<comment type="catalytic activity">
    <reaction evidence="13">
        <text>L-threonyl-[protein] + ATP = O-phospho-L-threonyl-[protein] + ADP + H(+)</text>
        <dbReference type="Rhea" id="RHEA:46608"/>
        <dbReference type="Rhea" id="RHEA-COMP:11060"/>
        <dbReference type="Rhea" id="RHEA-COMP:11605"/>
        <dbReference type="ChEBI" id="CHEBI:15378"/>
        <dbReference type="ChEBI" id="CHEBI:30013"/>
        <dbReference type="ChEBI" id="CHEBI:30616"/>
        <dbReference type="ChEBI" id="CHEBI:61977"/>
        <dbReference type="ChEBI" id="CHEBI:456216"/>
        <dbReference type="EC" id="2.7.11.1"/>
    </reaction>
</comment>
<dbReference type="Pfam" id="PF07714">
    <property type="entry name" value="PK_Tyr_Ser-Thr"/>
    <property type="match status" value="1"/>
</dbReference>
<evidence type="ECO:0000313" key="20">
    <source>
        <dbReference type="EMBL" id="KAJ9182777.1"/>
    </source>
</evidence>
<evidence type="ECO:0000256" key="8">
    <source>
        <dbReference type="ARBA" id="ARBA00022840"/>
    </source>
</evidence>
<dbReference type="Proteomes" id="UP001174677">
    <property type="component" value="Chromosome 4"/>
</dbReference>
<evidence type="ECO:0000259" key="19">
    <source>
        <dbReference type="PROSITE" id="PS50948"/>
    </source>
</evidence>
<feature type="signal peptide" evidence="16">
    <location>
        <begin position="1"/>
        <end position="23"/>
    </location>
</feature>
<dbReference type="Gene3D" id="3.50.4.10">
    <property type="entry name" value="Hepatocyte Growth Factor"/>
    <property type="match status" value="1"/>
</dbReference>
<feature type="chain" id="PRO_5046615678" description="Receptor-like serine/threonine-protein kinase" evidence="16">
    <location>
        <begin position="24"/>
        <end position="816"/>
    </location>
</feature>
<protein>
    <recommendedName>
        <fullName evidence="13">Receptor-like serine/threonine-protein kinase</fullName>
        <ecNumber evidence="13">2.7.11.1</ecNumber>
    </recommendedName>
</protein>
<dbReference type="Gene3D" id="1.10.510.10">
    <property type="entry name" value="Transferase(Phosphotransferase) domain 1"/>
    <property type="match status" value="1"/>
</dbReference>
<dbReference type="Pfam" id="PF11883">
    <property type="entry name" value="DUF3403"/>
    <property type="match status" value="1"/>
</dbReference>
<evidence type="ECO:0000256" key="14">
    <source>
        <dbReference type="SAM" id="MobiDB-lite"/>
    </source>
</evidence>
<evidence type="ECO:0000256" key="2">
    <source>
        <dbReference type="ARBA" id="ARBA00022527"/>
    </source>
</evidence>
<dbReference type="InterPro" id="IPR011009">
    <property type="entry name" value="Kinase-like_dom_sf"/>
</dbReference>
<dbReference type="InterPro" id="IPR000858">
    <property type="entry name" value="S_locus_glycoprot_dom"/>
</dbReference>
<keyword evidence="5 16" id="KW-0732">Signal</keyword>
<dbReference type="CDD" id="cd00028">
    <property type="entry name" value="B_lectin"/>
    <property type="match status" value="1"/>
</dbReference>
<evidence type="ECO:0000313" key="21">
    <source>
        <dbReference type="Proteomes" id="UP001174677"/>
    </source>
</evidence>
<dbReference type="CDD" id="cd01098">
    <property type="entry name" value="PAN_AP_plant"/>
    <property type="match status" value="1"/>
</dbReference>
<comment type="subcellular location">
    <subcellularLocation>
        <location evidence="1">Membrane</location>
        <topology evidence="1">Single-pass type I membrane protein</topology>
    </subcellularLocation>
</comment>
<evidence type="ECO:0000259" key="18">
    <source>
        <dbReference type="PROSITE" id="PS50927"/>
    </source>
</evidence>
<dbReference type="Pfam" id="PF08276">
    <property type="entry name" value="PAN_2"/>
    <property type="match status" value="1"/>
</dbReference>
<keyword evidence="11" id="KW-1015">Disulfide bond</keyword>
<name>A0ABQ9MR60_HEVBR</name>
<feature type="transmembrane region" description="Helical" evidence="15">
    <location>
        <begin position="445"/>
        <end position="465"/>
    </location>
</feature>
<dbReference type="SUPFAM" id="SSF56112">
    <property type="entry name" value="Protein kinase-like (PK-like)"/>
    <property type="match status" value="1"/>
</dbReference>
<keyword evidence="9 15" id="KW-1133">Transmembrane helix</keyword>
<evidence type="ECO:0000256" key="3">
    <source>
        <dbReference type="ARBA" id="ARBA00022679"/>
    </source>
</evidence>
<gene>
    <name evidence="20" type="ORF">P3X46_006733</name>
</gene>
<organism evidence="20 21">
    <name type="scientific">Hevea brasiliensis</name>
    <name type="common">Para rubber tree</name>
    <name type="synonym">Siphonia brasiliensis</name>
    <dbReference type="NCBI Taxonomy" id="3981"/>
    <lineage>
        <taxon>Eukaryota</taxon>
        <taxon>Viridiplantae</taxon>
        <taxon>Streptophyta</taxon>
        <taxon>Embryophyta</taxon>
        <taxon>Tracheophyta</taxon>
        <taxon>Spermatophyta</taxon>
        <taxon>Magnoliopsida</taxon>
        <taxon>eudicotyledons</taxon>
        <taxon>Gunneridae</taxon>
        <taxon>Pentapetalae</taxon>
        <taxon>rosids</taxon>
        <taxon>fabids</taxon>
        <taxon>Malpighiales</taxon>
        <taxon>Euphorbiaceae</taxon>
        <taxon>Crotonoideae</taxon>
        <taxon>Micrandreae</taxon>
        <taxon>Hevea</taxon>
    </lineage>
</organism>
<keyword evidence="21" id="KW-1185">Reference proteome</keyword>
<sequence>MAIASLGFLSTNLLIFLFKISTALDTITPSQSLSDGKSLVSRDGSFELGFFSPDDSDSDSDSEKRYLGIWYRNIPGKTVVWVANRNNPINGSSGLLTINSTGNPVLLSENMTVVWSVSNLTKEAQEPILQLLDSGNFVLRNRNDGDSGIYLWQSFDYPCDTLLPGMKLGWDSRTGLSRHLSSWKSLNDPSIGDFMWEVQLHSNPELVMWKGTQKYYRSGPWNGIGFSGGIALKPNPIFGYNFVSTEEEVYYMYNLKNKSLFTRIVMNQTTYNRQRYTWNDVNQSWILYDTVPRDRCDSYGLCGAYGNCIASELPICQCLKGFKPRSLERWNLMDWSQGCMRNKPLDCETGDGFVKFSGLKLPDTTYSWVNKTMNLRECRTKCLQNCSCMAYSNLDIRERGSGCAIWFGDLMDMRQLTDDGGQDLYIRMNASETGGKAKRKVKITIITFASIAMVSGILMISLAIYKRKNKSTENSDYQNEDFELPLFELPTIVNSTNNFSISNKIGEGGFGPVYRSTLIDGQEIAVKRLSRASGQGLNEFKNEVKFIAKLQHRNLVKLLGCCIQGEEKMLVYEYMCNKSLDSFIFDQTRSKLLDWAKRFNIICGIARGLLYLHQDSRLRIIHRDLKASNILLDNELNPKISDFGLAKTFGGEQTEGNTNRVVGTYGYMAPEYATDGIFSDKSDVFSFGIIMLEIISGKKSRGYHHPDHSHNLIGNAWRLWKEGKSLELIDSVLGESYHLLEVMRCYHISLLCAQHHAEDRPSMALVLLMLGSEIALPEPKEPGFFKDKRRFEEESSSSKIESSSTNEMSISLLEAR</sequence>
<keyword evidence="4 15" id="KW-0812">Transmembrane</keyword>
<evidence type="ECO:0000256" key="10">
    <source>
        <dbReference type="ARBA" id="ARBA00023136"/>
    </source>
</evidence>
<comment type="caution">
    <text evidence="20">The sequence shown here is derived from an EMBL/GenBank/DDBJ whole genome shotgun (WGS) entry which is preliminary data.</text>
</comment>
<dbReference type="Pfam" id="PF00954">
    <property type="entry name" value="S_locus_glycop"/>
    <property type="match status" value="1"/>
</dbReference>
<dbReference type="InterPro" id="IPR024171">
    <property type="entry name" value="SRK-like_kinase"/>
</dbReference>
<comment type="catalytic activity">
    <reaction evidence="13">
        <text>L-seryl-[protein] + ATP = O-phospho-L-seryl-[protein] + ADP + H(+)</text>
        <dbReference type="Rhea" id="RHEA:17989"/>
        <dbReference type="Rhea" id="RHEA-COMP:9863"/>
        <dbReference type="Rhea" id="RHEA-COMP:11604"/>
        <dbReference type="ChEBI" id="CHEBI:15378"/>
        <dbReference type="ChEBI" id="CHEBI:29999"/>
        <dbReference type="ChEBI" id="CHEBI:30616"/>
        <dbReference type="ChEBI" id="CHEBI:83421"/>
        <dbReference type="ChEBI" id="CHEBI:456216"/>
        <dbReference type="EC" id="2.7.11.1"/>
    </reaction>
</comment>
<feature type="domain" description="Protein kinase" evidence="17">
    <location>
        <begin position="499"/>
        <end position="776"/>
    </location>
</feature>
<keyword evidence="12" id="KW-0325">Glycoprotein</keyword>
<feature type="domain" description="Apple" evidence="19">
    <location>
        <begin position="347"/>
        <end position="429"/>
    </location>
</feature>